<evidence type="ECO:0000313" key="2">
    <source>
        <dbReference type="EMBL" id="QCL09127.1"/>
    </source>
</evidence>
<protein>
    <submittedName>
        <fullName evidence="2">Uncharacterized protein</fullName>
    </submittedName>
</protein>
<feature type="compositionally biased region" description="Low complexity" evidence="1">
    <location>
        <begin position="82"/>
        <end position="91"/>
    </location>
</feature>
<feature type="region of interest" description="Disordered" evidence="1">
    <location>
        <begin position="49"/>
        <end position="94"/>
    </location>
</feature>
<feature type="compositionally biased region" description="Polar residues" evidence="1">
    <location>
        <begin position="68"/>
        <end position="81"/>
    </location>
</feature>
<keyword evidence="2" id="KW-0614">Plasmid</keyword>
<dbReference type="EMBL" id="MK318968">
    <property type="protein sequence ID" value="QCL09127.1"/>
    <property type="molecule type" value="Genomic_DNA"/>
</dbReference>
<sequence length="116" mass="12799">MLRRAGQVLVEYSHMRCTIKNQLRNVEAFDTRQVSARFAMSIMAKLRDDRAHASRTDAQPLSVRSRGSVGTVTNSKSNARTSHPSPGSSSSFVHENLSMPRTCRSADCFCPEIIAG</sequence>
<dbReference type="AlphaFoldDB" id="A0A7S5DSK6"/>
<geneLocation type="plasmid" evidence="2">
    <name>pC5.7b</name>
</geneLocation>
<name>A0A7S5DSK6_RHIRH</name>
<accession>A0A7S5DSK6</accession>
<gene>
    <name evidence="2" type="ORF">pC5.7b_260</name>
</gene>
<reference evidence="2" key="1">
    <citation type="submission" date="2018-12" db="EMBL/GenBank/DDBJ databases">
        <title>Three Rhizobium rhizogenes strains isolated from the same crown gall tumor carry diverse plasmids.</title>
        <authorList>
            <person name="Pulawska J."/>
            <person name="Kuzmanovic N."/>
        </authorList>
    </citation>
    <scope>NUCLEOTIDE SEQUENCE</scope>
    <source>
        <strain evidence="2">C5.7</strain>
        <plasmid evidence="2">pC5.7b</plasmid>
    </source>
</reference>
<evidence type="ECO:0000256" key="1">
    <source>
        <dbReference type="SAM" id="MobiDB-lite"/>
    </source>
</evidence>
<organism evidence="2">
    <name type="scientific">Rhizobium rhizogenes</name>
    <name type="common">Agrobacterium rhizogenes</name>
    <dbReference type="NCBI Taxonomy" id="359"/>
    <lineage>
        <taxon>Bacteria</taxon>
        <taxon>Pseudomonadati</taxon>
        <taxon>Pseudomonadota</taxon>
        <taxon>Alphaproteobacteria</taxon>
        <taxon>Hyphomicrobiales</taxon>
        <taxon>Rhizobiaceae</taxon>
        <taxon>Rhizobium/Agrobacterium group</taxon>
        <taxon>Rhizobium</taxon>
    </lineage>
</organism>
<proteinExistence type="predicted"/>